<dbReference type="OrthoDB" id="5504823at2"/>
<evidence type="ECO:0000313" key="2">
    <source>
        <dbReference type="EMBL" id="AKF09175.1"/>
    </source>
</evidence>
<dbReference type="EMBL" id="CP011125">
    <property type="protein sequence ID" value="AKF09175.1"/>
    <property type="molecule type" value="Genomic_DNA"/>
</dbReference>
<evidence type="ECO:0000313" key="3">
    <source>
        <dbReference type="Proteomes" id="UP000034883"/>
    </source>
</evidence>
<accession>A0A0F6W752</accession>
<dbReference type="KEGG" id="samy:DB32_006324"/>
<feature type="signal peptide" evidence="1">
    <location>
        <begin position="1"/>
        <end position="21"/>
    </location>
</feature>
<sequence length="274" mass="27894">MRAALTTALSLVLSLGCTVSATIGETDGGGRRGPDGAIEPGCTRVACGPRTYACGDCIDQDGDGRADAADPECIGPCDDSEEILGLAIPGGDGAGCSLDCYFDANQGSGNDGCHWDHRCDPLGPDPRAMCMPRDPPPADARCPETQSDVCGAACGALTPNGCDCFGCCNLPVGGDRFVFVGSIDDEGEPSCDAAGLDDPTRCRPCTPVLDCFNECETCELCVGRTRLPSSCAGGEDGGPPVRRCAPGVQTCGLAGEPGCPATYYCVTGCCVYFG</sequence>
<gene>
    <name evidence="2" type="ORF">DB32_006324</name>
</gene>
<protein>
    <recommendedName>
        <fullName evidence="4">Tryptophan synthase alpha chain</fullName>
    </recommendedName>
</protein>
<dbReference type="PROSITE" id="PS51257">
    <property type="entry name" value="PROKAR_LIPOPROTEIN"/>
    <property type="match status" value="1"/>
</dbReference>
<organism evidence="2 3">
    <name type="scientific">Sandaracinus amylolyticus</name>
    <dbReference type="NCBI Taxonomy" id="927083"/>
    <lineage>
        <taxon>Bacteria</taxon>
        <taxon>Pseudomonadati</taxon>
        <taxon>Myxococcota</taxon>
        <taxon>Polyangia</taxon>
        <taxon>Polyangiales</taxon>
        <taxon>Sandaracinaceae</taxon>
        <taxon>Sandaracinus</taxon>
    </lineage>
</organism>
<name>A0A0F6W752_9BACT</name>
<evidence type="ECO:0000256" key="1">
    <source>
        <dbReference type="SAM" id="SignalP"/>
    </source>
</evidence>
<dbReference type="RefSeq" id="WP_053236248.1">
    <property type="nucleotide sequence ID" value="NZ_CP011125.1"/>
</dbReference>
<proteinExistence type="predicted"/>
<keyword evidence="1" id="KW-0732">Signal</keyword>
<keyword evidence="3" id="KW-1185">Reference proteome</keyword>
<reference evidence="2 3" key="1">
    <citation type="submission" date="2015-03" db="EMBL/GenBank/DDBJ databases">
        <title>Genome assembly of Sandaracinus amylolyticus DSM 53668.</title>
        <authorList>
            <person name="Sharma G."/>
            <person name="Subramanian S."/>
        </authorList>
    </citation>
    <scope>NUCLEOTIDE SEQUENCE [LARGE SCALE GENOMIC DNA]</scope>
    <source>
        <strain evidence="2 3">DSM 53668</strain>
    </source>
</reference>
<feature type="chain" id="PRO_5002511353" description="Tryptophan synthase alpha chain" evidence="1">
    <location>
        <begin position="22"/>
        <end position="274"/>
    </location>
</feature>
<dbReference type="Proteomes" id="UP000034883">
    <property type="component" value="Chromosome"/>
</dbReference>
<dbReference type="AlphaFoldDB" id="A0A0F6W752"/>
<evidence type="ECO:0008006" key="4">
    <source>
        <dbReference type="Google" id="ProtNLM"/>
    </source>
</evidence>